<evidence type="ECO:0000313" key="1">
    <source>
        <dbReference type="EMBL" id="HGE99656.1"/>
    </source>
</evidence>
<dbReference type="PANTHER" id="PTHR37804">
    <property type="entry name" value="CDAA REGULATORY PROTEIN CDAR"/>
    <property type="match status" value="1"/>
</dbReference>
<dbReference type="Gene3D" id="2.170.120.30">
    <property type="match status" value="2"/>
</dbReference>
<comment type="caution">
    <text evidence="1">The sequence shown here is derived from an EMBL/GenBank/DDBJ whole genome shotgun (WGS) entry which is preliminary data.</text>
</comment>
<gene>
    <name evidence="1" type="ORF">ENX07_06270</name>
</gene>
<dbReference type="InterPro" id="IPR053154">
    <property type="entry name" value="c-di-AMP_regulator"/>
</dbReference>
<dbReference type="Pfam" id="PF07949">
    <property type="entry name" value="YbbR"/>
    <property type="match status" value="1"/>
</dbReference>
<reference evidence="1" key="1">
    <citation type="journal article" date="2020" name="mSystems">
        <title>Genome- and Community-Level Interaction Insights into Carbon Utilization and Element Cycling Functions of Hydrothermarchaeota in Hydrothermal Sediment.</title>
        <authorList>
            <person name="Zhou Z."/>
            <person name="Liu Y."/>
            <person name="Xu W."/>
            <person name="Pan J."/>
            <person name="Luo Z.H."/>
            <person name="Li M."/>
        </authorList>
    </citation>
    <scope>NUCLEOTIDE SEQUENCE [LARGE SCALE GENOMIC DNA]</scope>
    <source>
        <strain evidence="1">SpSt-906</strain>
    </source>
</reference>
<name>A0A7C3YTD5_UNCW3</name>
<dbReference type="AlphaFoldDB" id="A0A7C3YTD5"/>
<proteinExistence type="predicted"/>
<dbReference type="PANTHER" id="PTHR37804:SF1">
    <property type="entry name" value="CDAA REGULATORY PROTEIN CDAR"/>
    <property type="match status" value="1"/>
</dbReference>
<organism evidence="1">
    <name type="scientific">candidate division WOR-3 bacterium</name>
    <dbReference type="NCBI Taxonomy" id="2052148"/>
    <lineage>
        <taxon>Bacteria</taxon>
        <taxon>Bacteria division WOR-3</taxon>
    </lineage>
</organism>
<dbReference type="InterPro" id="IPR012505">
    <property type="entry name" value="YbbR"/>
</dbReference>
<evidence type="ECO:0008006" key="2">
    <source>
        <dbReference type="Google" id="ProtNLM"/>
    </source>
</evidence>
<sequence>MRDLFFKDISLKILAFLLSLSIWFFATIDRSYVLTRRFLLSFPELPPGKVVSYQSTDFVDVLLEGKGRDFLALGEKGLTYRISLKEIKTGRERIKFSPEDLGLSERVRVLGFKPEAVEVEIDDLVAKRVPVKVPRQGVMGEGFFLTECEVLDTVLLSGPKGEMGFINFLYTESLSLKGIKQSQEKELKVLSPGGRGFFIRPERVRVRLKVEPETIVTIEGIPVKTDRPVKILPREAKITISGPPSFLREIKREEIKVFIPMRGLKPGRYSLPAQILLPPGILFKKCEPERFEVEIRG</sequence>
<dbReference type="Gene3D" id="2.170.120.40">
    <property type="entry name" value="YbbR-like domain"/>
    <property type="match status" value="1"/>
</dbReference>
<protein>
    <recommendedName>
        <fullName evidence="2">YbbR-like domain-containing protein</fullName>
    </recommendedName>
</protein>
<dbReference type="EMBL" id="DTMQ01000040">
    <property type="protein sequence ID" value="HGE99656.1"/>
    <property type="molecule type" value="Genomic_DNA"/>
</dbReference>
<accession>A0A7C3YTD5</accession>